<accession>A0A9Q4A894</accession>
<dbReference type="SUPFAM" id="SSF52172">
    <property type="entry name" value="CheY-like"/>
    <property type="match status" value="1"/>
</dbReference>
<evidence type="ECO:0008006" key="3">
    <source>
        <dbReference type="Google" id="ProtNLM"/>
    </source>
</evidence>
<comment type="caution">
    <text evidence="1">The sequence shown here is derived from an EMBL/GenBank/DDBJ whole genome shotgun (WGS) entry which is preliminary data.</text>
</comment>
<evidence type="ECO:0000313" key="2">
    <source>
        <dbReference type="Proteomes" id="UP000814010"/>
    </source>
</evidence>
<sequence length="156" mass="17295">MLLNIDKLKCLVVEDDQFKMEGIRSHLSSIFKLKIEIIECQALASATALLASQIFNLAIIDMSIHSHEPQAGAGSPFPLSSGGLDVLFEIASTSNHTHCIILTQYPDIEIESLPIPVNMAKQEISDKFGIEVAGCVRYVEDDDQWKIDIIEILEQL</sequence>
<dbReference type="AlphaFoldDB" id="A0A9Q4A894"/>
<dbReference type="Gene3D" id="3.40.50.2300">
    <property type="match status" value="1"/>
</dbReference>
<protein>
    <recommendedName>
        <fullName evidence="3">Response regulatory domain-containing protein</fullName>
    </recommendedName>
</protein>
<dbReference type="Proteomes" id="UP000814010">
    <property type="component" value="Unassembled WGS sequence"/>
</dbReference>
<dbReference type="EMBL" id="WKAE01000349">
    <property type="protein sequence ID" value="MCF5631991.1"/>
    <property type="molecule type" value="Genomic_DNA"/>
</dbReference>
<gene>
    <name evidence="1" type="ORF">GIV53_22390</name>
</gene>
<organism evidence="1 2">
    <name type="scientific">Pseudomonas syringae</name>
    <dbReference type="NCBI Taxonomy" id="317"/>
    <lineage>
        <taxon>Bacteria</taxon>
        <taxon>Pseudomonadati</taxon>
        <taxon>Pseudomonadota</taxon>
        <taxon>Gammaproteobacteria</taxon>
        <taxon>Pseudomonadales</taxon>
        <taxon>Pseudomonadaceae</taxon>
        <taxon>Pseudomonas</taxon>
    </lineage>
</organism>
<dbReference type="RefSeq" id="WP_236427106.1">
    <property type="nucleotide sequence ID" value="NZ_CAWQUS010000112.1"/>
</dbReference>
<name>A0A9Q4A894_PSESX</name>
<proteinExistence type="predicted"/>
<dbReference type="InterPro" id="IPR011006">
    <property type="entry name" value="CheY-like_superfamily"/>
</dbReference>
<reference evidence="1" key="1">
    <citation type="submission" date="2019-11" db="EMBL/GenBank/DDBJ databases">
        <title>Epiphytic Pseudomonas syringae from cherry orchards.</title>
        <authorList>
            <person name="Hulin M.T."/>
        </authorList>
    </citation>
    <scope>NUCLEOTIDE SEQUENCE</scope>
    <source>
        <strain evidence="1">PA-2-5E</strain>
    </source>
</reference>
<evidence type="ECO:0000313" key="1">
    <source>
        <dbReference type="EMBL" id="MCF5631991.1"/>
    </source>
</evidence>